<evidence type="ECO:0000256" key="7">
    <source>
        <dbReference type="ARBA" id="ARBA00023201"/>
    </source>
</evidence>
<dbReference type="EC" id="7.2.1.1" evidence="8"/>
<dbReference type="Gene3D" id="2.40.50.100">
    <property type="match status" value="1"/>
</dbReference>
<reference evidence="12 13" key="1">
    <citation type="submission" date="2018-06" db="EMBL/GenBank/DDBJ databases">
        <authorList>
            <consortium name="Pathogen Informatics"/>
            <person name="Doyle S."/>
        </authorList>
    </citation>
    <scope>NUCLEOTIDE SEQUENCE [LARGE SCALE GENOMIC DNA]</scope>
    <source>
        <strain evidence="12 13">NCTC10295</strain>
    </source>
</reference>
<organism evidence="12 13">
    <name type="scientific">Bergeriella denitrificans</name>
    <name type="common">Neisseria denitrificans</name>
    <dbReference type="NCBI Taxonomy" id="494"/>
    <lineage>
        <taxon>Bacteria</taxon>
        <taxon>Pseudomonadati</taxon>
        <taxon>Pseudomonadota</taxon>
        <taxon>Betaproteobacteria</taxon>
        <taxon>Neisseriales</taxon>
        <taxon>Neisseriaceae</taxon>
        <taxon>Bergeriella</taxon>
    </lineage>
</organism>
<keyword evidence="2 8" id="KW-1278">Translocase</keyword>
<dbReference type="GO" id="GO:0016655">
    <property type="term" value="F:oxidoreductase activity, acting on NAD(P)H, quinone or similar compound as acceptor"/>
    <property type="evidence" value="ECO:0007669"/>
    <property type="project" value="UniProtKB-UniRule"/>
</dbReference>
<feature type="domain" description="NqrA second alpha/beta" evidence="11">
    <location>
        <begin position="114"/>
        <end position="264"/>
    </location>
</feature>
<evidence type="ECO:0000256" key="6">
    <source>
        <dbReference type="ARBA" id="ARBA00023075"/>
    </source>
</evidence>
<gene>
    <name evidence="8 12" type="primary">nqrA</name>
    <name evidence="12" type="ORF">NCTC10295_00584</name>
</gene>
<dbReference type="NCBIfam" id="NF003759">
    <property type="entry name" value="PRK05352.1-2"/>
    <property type="match status" value="1"/>
</dbReference>
<dbReference type="InterPro" id="IPR008703">
    <property type="entry name" value="NqrA"/>
</dbReference>
<evidence type="ECO:0000313" key="12">
    <source>
        <dbReference type="EMBL" id="STZ75831.1"/>
    </source>
</evidence>
<keyword evidence="5 8" id="KW-0406">Ion transport</keyword>
<dbReference type="Pfam" id="PF11973">
    <property type="entry name" value="NQRA_SLBB"/>
    <property type="match status" value="1"/>
</dbReference>
<comment type="subunit">
    <text evidence="8">Composed of six subunits; NqrA, NqrB, NqrC, NqrD, NqrE and NqrF.</text>
</comment>
<dbReference type="InterPro" id="IPR056148">
    <property type="entry name" value="NQRA_2nd"/>
</dbReference>
<dbReference type="Proteomes" id="UP000254651">
    <property type="component" value="Unassembled WGS sequence"/>
</dbReference>
<keyword evidence="3 8" id="KW-0520">NAD</keyword>
<comment type="catalytic activity">
    <reaction evidence="8">
        <text>a ubiquinone + n Na(+)(in) + NADH + H(+) = a ubiquinol + n Na(+)(out) + NAD(+)</text>
        <dbReference type="Rhea" id="RHEA:47748"/>
        <dbReference type="Rhea" id="RHEA-COMP:9565"/>
        <dbReference type="Rhea" id="RHEA-COMP:9566"/>
        <dbReference type="ChEBI" id="CHEBI:15378"/>
        <dbReference type="ChEBI" id="CHEBI:16389"/>
        <dbReference type="ChEBI" id="CHEBI:17976"/>
        <dbReference type="ChEBI" id="CHEBI:29101"/>
        <dbReference type="ChEBI" id="CHEBI:57540"/>
        <dbReference type="ChEBI" id="CHEBI:57945"/>
        <dbReference type="EC" id="7.2.1.1"/>
    </reaction>
</comment>
<evidence type="ECO:0000256" key="8">
    <source>
        <dbReference type="HAMAP-Rule" id="MF_00425"/>
    </source>
</evidence>
<dbReference type="InterPro" id="IPR022615">
    <property type="entry name" value="NqrA_C_domain"/>
</dbReference>
<proteinExistence type="inferred from homology"/>
<keyword evidence="13" id="KW-1185">Reference proteome</keyword>
<evidence type="ECO:0000256" key="2">
    <source>
        <dbReference type="ARBA" id="ARBA00022967"/>
    </source>
</evidence>
<evidence type="ECO:0000256" key="5">
    <source>
        <dbReference type="ARBA" id="ARBA00023065"/>
    </source>
</evidence>
<evidence type="ECO:0000313" key="13">
    <source>
        <dbReference type="Proteomes" id="UP000254651"/>
    </source>
</evidence>
<comment type="similarity">
    <text evidence="8">Belongs to the NqrA family.</text>
</comment>
<dbReference type="PANTHER" id="PTHR37839">
    <property type="entry name" value="NA(+)-TRANSLOCATING NADH-QUINONE REDUCTASE SUBUNIT A"/>
    <property type="match status" value="1"/>
</dbReference>
<keyword evidence="12" id="KW-0560">Oxidoreductase</keyword>
<dbReference type="PANTHER" id="PTHR37839:SF1">
    <property type="entry name" value="NA(+)-TRANSLOCATING NADH-QUINONE REDUCTASE SUBUNIT A"/>
    <property type="match status" value="1"/>
</dbReference>
<keyword evidence="1 8" id="KW-0813">Transport</keyword>
<evidence type="ECO:0000256" key="4">
    <source>
        <dbReference type="ARBA" id="ARBA00023053"/>
    </source>
</evidence>
<evidence type="ECO:0000256" key="1">
    <source>
        <dbReference type="ARBA" id="ARBA00022448"/>
    </source>
</evidence>
<accession>A0A378UH44</accession>
<dbReference type="GO" id="GO:0006814">
    <property type="term" value="P:sodium ion transport"/>
    <property type="evidence" value="ECO:0007669"/>
    <property type="project" value="UniProtKB-UniRule"/>
</dbReference>
<dbReference type="AlphaFoldDB" id="A0A378UH44"/>
<dbReference type="NCBIfam" id="TIGR01936">
    <property type="entry name" value="nqrA"/>
    <property type="match status" value="1"/>
</dbReference>
<keyword evidence="4 8" id="KW-0915">Sodium</keyword>
<dbReference type="EMBL" id="UGQS01000001">
    <property type="protein sequence ID" value="STZ75831.1"/>
    <property type="molecule type" value="Genomic_DNA"/>
</dbReference>
<dbReference type="Pfam" id="PF05896">
    <property type="entry name" value="NQRA_N"/>
    <property type="match status" value="1"/>
</dbReference>
<name>A0A378UH44_BERDE</name>
<comment type="function">
    <text evidence="8">NQR complex catalyzes the reduction of ubiquinone-1 to ubiquinol by two successive reactions, coupled with the transport of Na(+) ions from the cytoplasm to the periplasm. NqrA to NqrE are probably involved in the second step, the conversion of ubisemiquinone to ubiquinol.</text>
</comment>
<protein>
    <recommendedName>
        <fullName evidence="8">Na(+)-translocating NADH-quinone reductase subunit A</fullName>
        <shortName evidence="8">Na(+)-NQR subunit A</shortName>
        <shortName evidence="8">Na(+)-translocating NQR subunit A</shortName>
        <ecNumber evidence="8">7.2.1.1</ecNumber>
    </recommendedName>
    <alternativeName>
        <fullName evidence="8">NQR complex subunit A</fullName>
    </alternativeName>
    <alternativeName>
        <fullName evidence="8">NQR-1 subunit A</fullName>
    </alternativeName>
</protein>
<sequence>MIKIKKGLDLPIAGRPEQTVYDGPAITEVALLGEEYVGMRPSMKVKEGDTVKKGQVLFEDKKNPGVVFTAPAAGTVSAINRGEKRVLQSVVISVGGDDEILFDQYAPEALSSLTGEQIRANLIRSGLWTAFRTRPFSKTPAADAEPAAVFVNAMDTNPLAADPAVIIKESAADFAHGLRVLSRLTERTVHVCKAAGADLPSYGEAAHSENAANIAVHEFSGPHPAGLSGTHIHFIEPVGLNKTVWTIGYQDVIAIGRLFTTGRLNTERVIALGGSQVKKPRLIRTILGAKVSLITAGELVEADNRVISGSVLNGGIAKDAHDYLGRYHNQISVIEEGRDKEFFGWVSPQPDKFTVTRTTLGHFLKNKLFNFNTATNGGDRAMVPIGTYERVMPLDILPTLLLRDLIVGDSDSAQALGCLELDEEDLALCSFVCPGKYEYGPMLRKVLETIEKEG</sequence>
<keyword evidence="7 8" id="KW-0739">Sodium transport</keyword>
<dbReference type="Pfam" id="PF24836">
    <property type="entry name" value="NQRA_2nd"/>
    <property type="match status" value="1"/>
</dbReference>
<dbReference type="HAMAP" id="MF_00425">
    <property type="entry name" value="NqrA"/>
    <property type="match status" value="1"/>
</dbReference>
<evidence type="ECO:0000259" key="11">
    <source>
        <dbReference type="Pfam" id="PF24836"/>
    </source>
</evidence>
<evidence type="ECO:0000259" key="10">
    <source>
        <dbReference type="Pfam" id="PF11973"/>
    </source>
</evidence>
<evidence type="ECO:0000259" key="9">
    <source>
        <dbReference type="Pfam" id="PF05896"/>
    </source>
</evidence>
<keyword evidence="6 8" id="KW-0830">Ubiquinone</keyword>
<dbReference type="RefSeq" id="WP_066079391.1">
    <property type="nucleotide sequence ID" value="NZ_CP181246.1"/>
</dbReference>
<evidence type="ECO:0000256" key="3">
    <source>
        <dbReference type="ARBA" id="ARBA00023027"/>
    </source>
</evidence>
<dbReference type="InterPro" id="IPR056147">
    <property type="entry name" value="NQRA_N"/>
</dbReference>
<feature type="domain" description="Na(+)-translocating NADH-quinone reductase subunit A C-terminal" evidence="10">
    <location>
        <begin position="269"/>
        <end position="317"/>
    </location>
</feature>
<feature type="domain" description="NqrA N-terminal barrel-sandwich hybrid" evidence="9">
    <location>
        <begin position="2"/>
        <end position="94"/>
    </location>
</feature>